<dbReference type="EMBL" id="FNJC01000001">
    <property type="protein sequence ID" value="SDO43420.1"/>
    <property type="molecule type" value="Genomic_DNA"/>
</dbReference>
<sequence length="345" mass="36997">MRTPFKIGGASVTAGSQGLVDLPVAHLSNHTPVTLPIRVVHGRRDGPTLFVSAALHGDEILGVEIIRRLLNTPGLKSLQGTLLCVPIVNVFGFLSKSRYLPDGRDLNRMFPGYLHGSLAAQLAYLFMEQIARRSDFGIDLHSGSNNRANLPQLRVDVVTPELRDLAEAFGAPVILQSGLREGSLRKAAREAGLEVIVYEAGEALRLDEFSVRGGVRGILHVMHHLGMLGPKHANRQKHRSVFATSSRWIRAPDGGIFRALRGLGDSIAAGDVIGGITNPYEGTDVPVLAEVDGIIIGRTNVSVVNRADALFHVAKVAHPKPATGQIGGISDAIGEDPIFDEDEIV</sequence>
<dbReference type="InterPro" id="IPR053138">
    <property type="entry name" value="N-alpha-Ac-DABA_deacetylase"/>
</dbReference>
<evidence type="ECO:0000256" key="3">
    <source>
        <dbReference type="ARBA" id="ARBA00022801"/>
    </source>
</evidence>
<dbReference type="SUPFAM" id="SSF53187">
    <property type="entry name" value="Zn-dependent exopeptidases"/>
    <property type="match status" value="1"/>
</dbReference>
<evidence type="ECO:0000313" key="6">
    <source>
        <dbReference type="EMBL" id="SDO43420.1"/>
    </source>
</evidence>
<keyword evidence="7" id="KW-1185">Reference proteome</keyword>
<evidence type="ECO:0000259" key="5">
    <source>
        <dbReference type="Pfam" id="PF24827"/>
    </source>
</evidence>
<dbReference type="PANTHER" id="PTHR37326">
    <property type="entry name" value="BLL3975 PROTEIN"/>
    <property type="match status" value="1"/>
</dbReference>
<evidence type="ECO:0000313" key="7">
    <source>
        <dbReference type="Proteomes" id="UP000198795"/>
    </source>
</evidence>
<dbReference type="Gene3D" id="3.40.630.10">
    <property type="entry name" value="Zn peptidases"/>
    <property type="match status" value="1"/>
</dbReference>
<proteinExistence type="predicted"/>
<protein>
    <recommendedName>
        <fullName evidence="5">Succinylglutamate desuccinylase/Aspartoacylase catalytic domain-containing protein</fullName>
    </recommendedName>
</protein>
<accession>A0A1H0JIR3</accession>
<dbReference type="Pfam" id="PF24827">
    <property type="entry name" value="AstE_AspA_cat"/>
    <property type="match status" value="1"/>
</dbReference>
<dbReference type="InterPro" id="IPR055438">
    <property type="entry name" value="AstE_AspA_cat"/>
</dbReference>
<dbReference type="CDD" id="cd06251">
    <property type="entry name" value="M14_ASTE_ASPA-like"/>
    <property type="match status" value="1"/>
</dbReference>
<dbReference type="PIRSF" id="PIRSF039012">
    <property type="entry name" value="ASP"/>
    <property type="match status" value="1"/>
</dbReference>
<evidence type="ECO:0000256" key="1">
    <source>
        <dbReference type="ARBA" id="ARBA00001947"/>
    </source>
</evidence>
<comment type="cofactor">
    <cofactor evidence="1">
        <name>Zn(2+)</name>
        <dbReference type="ChEBI" id="CHEBI:29105"/>
    </cofactor>
</comment>
<evidence type="ECO:0000256" key="2">
    <source>
        <dbReference type="ARBA" id="ARBA00022723"/>
    </source>
</evidence>
<organism evidence="6 7">
    <name type="scientific">Filomicrobium insigne</name>
    <dbReference type="NCBI Taxonomy" id="418854"/>
    <lineage>
        <taxon>Bacteria</taxon>
        <taxon>Pseudomonadati</taxon>
        <taxon>Pseudomonadota</taxon>
        <taxon>Alphaproteobacteria</taxon>
        <taxon>Hyphomicrobiales</taxon>
        <taxon>Hyphomicrobiaceae</taxon>
        <taxon>Filomicrobium</taxon>
    </lineage>
</organism>
<keyword evidence="3" id="KW-0378">Hydrolase</keyword>
<dbReference type="RefSeq" id="WP_090227145.1">
    <property type="nucleotide sequence ID" value="NZ_FNJC01000001.1"/>
</dbReference>
<comment type="caution">
    <text evidence="6">The sequence shown here is derived from an EMBL/GenBank/DDBJ whole genome shotgun (WGS) entry which is preliminary data.</text>
</comment>
<dbReference type="InterPro" id="IPR043795">
    <property type="entry name" value="N-alpha-Ac-DABA-like"/>
</dbReference>
<dbReference type="PANTHER" id="PTHR37326:SF2">
    <property type="entry name" value="SUCCINYLGLUTAMATE DESUCCINYLASE_ASPARTOACYLASE FAMILY PROTEIN"/>
    <property type="match status" value="1"/>
</dbReference>
<evidence type="ECO:0000256" key="4">
    <source>
        <dbReference type="ARBA" id="ARBA00022833"/>
    </source>
</evidence>
<feature type="domain" description="Succinylglutamate desuccinylase/Aspartoacylase catalytic" evidence="5">
    <location>
        <begin position="45"/>
        <end position="225"/>
    </location>
</feature>
<keyword evidence="4" id="KW-0862">Zinc</keyword>
<reference evidence="6 7" key="1">
    <citation type="submission" date="2016-10" db="EMBL/GenBank/DDBJ databases">
        <authorList>
            <person name="Varghese N."/>
            <person name="Submissions S."/>
        </authorList>
    </citation>
    <scope>NUCLEOTIDE SEQUENCE [LARGE SCALE GENOMIC DNA]</scope>
    <source>
        <strain evidence="6 7">CGMCC 1.6497</strain>
    </source>
</reference>
<dbReference type="Proteomes" id="UP000198795">
    <property type="component" value="Unassembled WGS sequence"/>
</dbReference>
<gene>
    <name evidence="6" type="ORF">SAMN04488061_1173</name>
</gene>
<keyword evidence="2" id="KW-0479">Metal-binding</keyword>
<name>A0A1H0JIR3_9HYPH</name>